<keyword evidence="4" id="KW-1185">Reference proteome</keyword>
<comment type="similarity">
    <text evidence="1">Belongs to the histone deacetylase family.</text>
</comment>
<dbReference type="Gene3D" id="3.40.800.20">
    <property type="entry name" value="Histone deacetylase domain"/>
    <property type="match status" value="2"/>
</dbReference>
<dbReference type="Proteomes" id="UP000308149">
    <property type="component" value="Chromosome"/>
</dbReference>
<dbReference type="GO" id="GO:0004407">
    <property type="term" value="F:histone deacetylase activity"/>
    <property type="evidence" value="ECO:0007669"/>
    <property type="project" value="TreeGrafter"/>
</dbReference>
<dbReference type="InterPro" id="IPR000286">
    <property type="entry name" value="HDACs"/>
</dbReference>
<name>A0A5B7ZR75_9GAMM</name>
<protein>
    <recommendedName>
        <fullName evidence="2">Histone deacetylase domain-containing protein</fullName>
    </recommendedName>
</protein>
<dbReference type="InterPro" id="IPR037138">
    <property type="entry name" value="His_deacetylse_dom_sf"/>
</dbReference>
<sequence>MHKAWAWMPRPACTSASPRRAVTTLGLRWRKKVSSAAPAHLRWLSMLPIARRKTTPSSSPRAAKAMRVVYSEAMTAPPQGGSPSAGKPGPVVAAWRAAWPALQVRPPVPVTVEQLCRAHDRDYVEDVLALRRPNGFGTLNAEVAASLRYTNGALLTAARWALQDGGAVAAPVSGFHHVCWARGGGFCTFNGLMVAALALRADAPGLQVGILDYDYHYGDGTEDILRRVGRTGITHVTAGADWHRGADASAFLDAIPEHLATLAHCDLVLFQAGADPHIEDPLGGFLTTTELQRRDELVFQGLRARGTPVAWDLAGGYQKPLAKVVDIHVGTMRASVG</sequence>
<dbReference type="InterPro" id="IPR023801">
    <property type="entry name" value="His_deacetylse_dom"/>
</dbReference>
<evidence type="ECO:0000259" key="2">
    <source>
        <dbReference type="Pfam" id="PF00850"/>
    </source>
</evidence>
<dbReference type="PRINTS" id="PR01270">
    <property type="entry name" value="HDASUPER"/>
</dbReference>
<dbReference type="SUPFAM" id="SSF52768">
    <property type="entry name" value="Arginase/deacetylase"/>
    <property type="match status" value="1"/>
</dbReference>
<dbReference type="Pfam" id="PF00850">
    <property type="entry name" value="Hist_deacetyl"/>
    <property type="match status" value="1"/>
</dbReference>
<evidence type="ECO:0000313" key="4">
    <source>
        <dbReference type="Proteomes" id="UP000308149"/>
    </source>
</evidence>
<reference evidence="3 4" key="1">
    <citation type="submission" date="2019-06" db="EMBL/GenBank/DDBJ databases">
        <title>Thermomonas aquatica sp. nov., isolated from an industrial wastewater treatment plant.</title>
        <authorList>
            <person name="Jeon J.H."/>
            <person name="Park D.-S."/>
        </authorList>
    </citation>
    <scope>NUCLEOTIDE SEQUENCE [LARGE SCALE GENOMIC DNA]</scope>
    <source>
        <strain evidence="3 4">SY21</strain>
    </source>
</reference>
<feature type="domain" description="Histone deacetylase" evidence="2">
    <location>
        <begin position="100"/>
        <end position="227"/>
    </location>
</feature>
<proteinExistence type="inferred from homology"/>
<dbReference type="AlphaFoldDB" id="A0A5B7ZR75"/>
<accession>A0A5B7ZR75</accession>
<dbReference type="PANTHER" id="PTHR10625:SF19">
    <property type="entry name" value="HISTONE DEACETYLASE 12"/>
    <property type="match status" value="1"/>
</dbReference>
<evidence type="ECO:0000313" key="3">
    <source>
        <dbReference type="EMBL" id="QDA56976.1"/>
    </source>
</evidence>
<dbReference type="InterPro" id="IPR023696">
    <property type="entry name" value="Ureohydrolase_dom_sf"/>
</dbReference>
<dbReference type="EMBL" id="CP040871">
    <property type="protein sequence ID" value="QDA56976.1"/>
    <property type="molecule type" value="Genomic_DNA"/>
</dbReference>
<organism evidence="3 4">
    <name type="scientific">Thermomonas aquatica</name>
    <dbReference type="NCBI Taxonomy" id="2202149"/>
    <lineage>
        <taxon>Bacteria</taxon>
        <taxon>Pseudomonadati</taxon>
        <taxon>Pseudomonadota</taxon>
        <taxon>Gammaproteobacteria</taxon>
        <taxon>Lysobacterales</taxon>
        <taxon>Lysobacteraceae</taxon>
        <taxon>Thermomonas</taxon>
    </lineage>
</organism>
<evidence type="ECO:0000256" key="1">
    <source>
        <dbReference type="ARBA" id="ARBA00005947"/>
    </source>
</evidence>
<dbReference type="KEGG" id="thes:FHQ07_06425"/>
<dbReference type="PANTHER" id="PTHR10625">
    <property type="entry name" value="HISTONE DEACETYLASE HDAC1-RELATED"/>
    <property type="match status" value="1"/>
</dbReference>
<gene>
    <name evidence="3" type="ORF">FHQ07_06425</name>
</gene>
<dbReference type="GO" id="GO:0040029">
    <property type="term" value="P:epigenetic regulation of gene expression"/>
    <property type="evidence" value="ECO:0007669"/>
    <property type="project" value="TreeGrafter"/>
</dbReference>
<dbReference type="OrthoDB" id="9808367at2"/>